<protein>
    <submittedName>
        <fullName evidence="2">Aminoglycoside phosphotransferase</fullName>
    </submittedName>
</protein>
<sequence>MTASATPASPSHASDADRAALFESWLAPLASRHGLRPDTLTAASSDASARRYLRIATDTGATLIVMDDPARPNQVARFVEVGALMAGCGLHVPRLLAHDAALGFALMEDLGSRPYLDALLDAQRNADMPAANALMRDATDTLLRWQSCAAARADGALPPFDDAFVRRELQIFVDWCVQAHHGKQWNDTQQAYWDRTVALLSANIAGQPRVPMHRDYMPRNLMVCPAGTPDAGGAGNPGVLDFQDAVLGPVTYDIASLLRDAFISWEESEELDWAVRYWEGARRAGLFGLDPSGEDPHEMALDFGLFWRALEWTVLQRHLKILGIFCRLKHRDGKPHYAEDLPRFYAYVVKTATRYIELKPLLRLIEDLQPQLLQTGFTLR</sequence>
<feature type="domain" description="Aminoglycoside phosphotransferase" evidence="1">
    <location>
        <begin position="40"/>
        <end position="280"/>
    </location>
</feature>
<evidence type="ECO:0000313" key="2">
    <source>
        <dbReference type="EMBL" id="OWQ88374.1"/>
    </source>
</evidence>
<keyword evidence="3" id="KW-1185">Reference proteome</keyword>
<keyword evidence="2" id="KW-0808">Transferase</keyword>
<comment type="caution">
    <text evidence="2">The sequence shown here is derived from an EMBL/GenBank/DDBJ whole genome shotgun (WGS) entry which is preliminary data.</text>
</comment>
<dbReference type="InterPro" id="IPR002575">
    <property type="entry name" value="Aminoglycoside_PTrfase"/>
</dbReference>
<dbReference type="GO" id="GO:0016740">
    <property type="term" value="F:transferase activity"/>
    <property type="evidence" value="ECO:0007669"/>
    <property type="project" value="UniProtKB-KW"/>
</dbReference>
<evidence type="ECO:0000313" key="3">
    <source>
        <dbReference type="Proteomes" id="UP000197468"/>
    </source>
</evidence>
<dbReference type="InterPro" id="IPR011009">
    <property type="entry name" value="Kinase-like_dom_sf"/>
</dbReference>
<dbReference type="Pfam" id="PF01636">
    <property type="entry name" value="APH"/>
    <property type="match status" value="1"/>
</dbReference>
<dbReference type="RefSeq" id="WP_088385898.1">
    <property type="nucleotide sequence ID" value="NZ_NIOF01000007.1"/>
</dbReference>
<dbReference type="AlphaFoldDB" id="A0A246J813"/>
<dbReference type="Gene3D" id="3.30.200.20">
    <property type="entry name" value="Phosphorylase Kinase, domain 1"/>
    <property type="match status" value="1"/>
</dbReference>
<proteinExistence type="predicted"/>
<organism evidence="2 3">
    <name type="scientific">Roseateles aquatilis</name>
    <dbReference type="NCBI Taxonomy" id="431061"/>
    <lineage>
        <taxon>Bacteria</taxon>
        <taxon>Pseudomonadati</taxon>
        <taxon>Pseudomonadota</taxon>
        <taxon>Betaproteobacteria</taxon>
        <taxon>Burkholderiales</taxon>
        <taxon>Sphaerotilaceae</taxon>
        <taxon>Roseateles</taxon>
    </lineage>
</organism>
<gene>
    <name evidence="2" type="ORF">CDN99_16060</name>
</gene>
<name>A0A246J813_9BURK</name>
<reference evidence="2 3" key="1">
    <citation type="journal article" date="2008" name="Int. J. Syst. Evol. Microbiol.">
        <title>Description of Roseateles aquatilis sp. nov. and Roseateles terrae sp. nov., in the class Betaproteobacteria, and emended description of the genus Roseateles.</title>
        <authorList>
            <person name="Gomila M."/>
            <person name="Bowien B."/>
            <person name="Falsen E."/>
            <person name="Moore E.R."/>
            <person name="Lalucat J."/>
        </authorList>
    </citation>
    <scope>NUCLEOTIDE SEQUENCE [LARGE SCALE GENOMIC DNA]</scope>
    <source>
        <strain evidence="2 3">CCUG 48205</strain>
    </source>
</reference>
<dbReference type="OrthoDB" id="9809275at2"/>
<dbReference type="Gene3D" id="3.90.1200.10">
    <property type="match status" value="1"/>
</dbReference>
<dbReference type="EMBL" id="NIOF01000007">
    <property type="protein sequence ID" value="OWQ88374.1"/>
    <property type="molecule type" value="Genomic_DNA"/>
</dbReference>
<dbReference type="Proteomes" id="UP000197468">
    <property type="component" value="Unassembled WGS sequence"/>
</dbReference>
<accession>A0A246J813</accession>
<dbReference type="SUPFAM" id="SSF56112">
    <property type="entry name" value="Protein kinase-like (PK-like)"/>
    <property type="match status" value="1"/>
</dbReference>
<evidence type="ECO:0000259" key="1">
    <source>
        <dbReference type="Pfam" id="PF01636"/>
    </source>
</evidence>